<name>A0A830BYI8_9LAMI</name>
<proteinExistence type="predicted"/>
<sequence>MESTLTQLEMDAVFQLIQLSGNSSCDFQVFWVKINGEKENREESVGETSSSSLIVQEKALSEEALPRRRKKWRQIVDIYAKSQPLIKSTINRGQKRPWT</sequence>
<comment type="caution">
    <text evidence="1">The sequence shown here is derived from an EMBL/GenBank/DDBJ whole genome shotgun (WGS) entry which is preliminary data.</text>
</comment>
<dbReference type="AlphaFoldDB" id="A0A830BYI8"/>
<accession>A0A830BYI8</accession>
<dbReference type="OrthoDB" id="912531at2759"/>
<evidence type="ECO:0000313" key="2">
    <source>
        <dbReference type="Proteomes" id="UP000653305"/>
    </source>
</evidence>
<organism evidence="1 2">
    <name type="scientific">Phtheirospermum japonicum</name>
    <dbReference type="NCBI Taxonomy" id="374723"/>
    <lineage>
        <taxon>Eukaryota</taxon>
        <taxon>Viridiplantae</taxon>
        <taxon>Streptophyta</taxon>
        <taxon>Embryophyta</taxon>
        <taxon>Tracheophyta</taxon>
        <taxon>Spermatophyta</taxon>
        <taxon>Magnoliopsida</taxon>
        <taxon>eudicotyledons</taxon>
        <taxon>Gunneridae</taxon>
        <taxon>Pentapetalae</taxon>
        <taxon>asterids</taxon>
        <taxon>lamiids</taxon>
        <taxon>Lamiales</taxon>
        <taxon>Orobanchaceae</taxon>
        <taxon>Orobanchaceae incertae sedis</taxon>
        <taxon>Phtheirospermum</taxon>
    </lineage>
</organism>
<reference evidence="1" key="1">
    <citation type="submission" date="2020-07" db="EMBL/GenBank/DDBJ databases">
        <title>Ethylene signaling mediates host invasion by parasitic plants.</title>
        <authorList>
            <person name="Yoshida S."/>
        </authorList>
    </citation>
    <scope>NUCLEOTIDE SEQUENCE</scope>
    <source>
        <strain evidence="1">Okayama</strain>
    </source>
</reference>
<evidence type="ECO:0000313" key="1">
    <source>
        <dbReference type="EMBL" id="GFP87101.1"/>
    </source>
</evidence>
<gene>
    <name evidence="1" type="ORF">PHJA_000853900</name>
</gene>
<dbReference type="EMBL" id="BMAC01000137">
    <property type="protein sequence ID" value="GFP87101.1"/>
    <property type="molecule type" value="Genomic_DNA"/>
</dbReference>
<keyword evidence="2" id="KW-1185">Reference proteome</keyword>
<protein>
    <submittedName>
        <fullName evidence="1">Uncharacterized protein</fullName>
    </submittedName>
</protein>
<dbReference type="Proteomes" id="UP000653305">
    <property type="component" value="Unassembled WGS sequence"/>
</dbReference>